<dbReference type="InterPro" id="IPR000182">
    <property type="entry name" value="GNAT_dom"/>
</dbReference>
<dbReference type="GO" id="GO:0016747">
    <property type="term" value="F:acyltransferase activity, transferring groups other than amino-acyl groups"/>
    <property type="evidence" value="ECO:0007669"/>
    <property type="project" value="InterPro"/>
</dbReference>
<dbReference type="STRING" id="1223802.SUTH_01413"/>
<dbReference type="InterPro" id="IPR051531">
    <property type="entry name" value="N-acetyltransferase"/>
</dbReference>
<dbReference type="OrthoDB" id="9801656at2"/>
<proteinExistence type="predicted"/>
<dbReference type="KEGG" id="shd:SUTH_01413"/>
<sequence length="184" mass="21161">MQPSNQISATPRFMIPERLETDRLVLRMFAADDWRALHEYYSDAECMRYTYRRAQSEAGTWRAMAGMAGQWLLRGYGPYALEEKSTRTVLGTVGLWYPLEWPEPEIKWALARRHWGKAYASEAVRAVQRMVSECVPELSLISLIDSQNAASIRLALAVGARLEREMEFAGAPFHVYRHPRRPAV</sequence>
<reference evidence="2 3" key="1">
    <citation type="journal article" date="2014" name="Syst. Appl. Microbiol.">
        <title>Complete genomes of freshwater sulfur oxidizers Sulfuricella denitrificans skB26 and Sulfuritalea hydrogenivorans sk43H: genetic insights into the sulfur oxidation pathway of betaproteobacteria.</title>
        <authorList>
            <person name="Watanabe T."/>
            <person name="Kojima H."/>
            <person name="Fukui M."/>
        </authorList>
    </citation>
    <scope>NUCLEOTIDE SEQUENCE [LARGE SCALE GENOMIC DNA]</scope>
    <source>
        <strain evidence="2">DSM22779</strain>
    </source>
</reference>
<evidence type="ECO:0000259" key="1">
    <source>
        <dbReference type="Pfam" id="PF13302"/>
    </source>
</evidence>
<dbReference type="PANTHER" id="PTHR43792">
    <property type="entry name" value="GNAT FAMILY, PUTATIVE (AFU_ORTHOLOGUE AFUA_3G00765)-RELATED-RELATED"/>
    <property type="match status" value="1"/>
</dbReference>
<feature type="domain" description="N-acetyltransferase" evidence="1">
    <location>
        <begin position="23"/>
        <end position="160"/>
    </location>
</feature>
<protein>
    <submittedName>
        <fullName evidence="2">Acetyltransferase</fullName>
    </submittedName>
</protein>
<name>W0SE48_9PROT</name>
<dbReference type="Pfam" id="PF13302">
    <property type="entry name" value="Acetyltransf_3"/>
    <property type="match status" value="1"/>
</dbReference>
<dbReference type="SUPFAM" id="SSF55729">
    <property type="entry name" value="Acyl-CoA N-acyltransferases (Nat)"/>
    <property type="match status" value="1"/>
</dbReference>
<dbReference type="InterPro" id="IPR016181">
    <property type="entry name" value="Acyl_CoA_acyltransferase"/>
</dbReference>
<dbReference type="Gene3D" id="3.40.630.30">
    <property type="match status" value="1"/>
</dbReference>
<organism evidence="2 3">
    <name type="scientific">Sulfuritalea hydrogenivorans sk43H</name>
    <dbReference type="NCBI Taxonomy" id="1223802"/>
    <lineage>
        <taxon>Bacteria</taxon>
        <taxon>Pseudomonadati</taxon>
        <taxon>Pseudomonadota</taxon>
        <taxon>Betaproteobacteria</taxon>
        <taxon>Nitrosomonadales</taxon>
        <taxon>Sterolibacteriaceae</taxon>
        <taxon>Sulfuritalea</taxon>
    </lineage>
</organism>
<keyword evidence="3" id="KW-1185">Reference proteome</keyword>
<accession>W0SE48</accession>
<dbReference type="RefSeq" id="WP_052473388.1">
    <property type="nucleotide sequence ID" value="NZ_AP012547.1"/>
</dbReference>
<evidence type="ECO:0000313" key="3">
    <source>
        <dbReference type="Proteomes" id="UP000031637"/>
    </source>
</evidence>
<keyword evidence="2" id="KW-0808">Transferase</keyword>
<gene>
    <name evidence="2" type="ORF">SUTH_01413</name>
</gene>
<dbReference type="PANTHER" id="PTHR43792:SF1">
    <property type="entry name" value="N-ACETYLTRANSFERASE DOMAIN-CONTAINING PROTEIN"/>
    <property type="match status" value="1"/>
</dbReference>
<dbReference type="AlphaFoldDB" id="W0SE48"/>
<evidence type="ECO:0000313" key="2">
    <source>
        <dbReference type="EMBL" id="BAO29212.1"/>
    </source>
</evidence>
<dbReference type="HOGENOM" id="CLU_013985_3_1_4"/>
<dbReference type="Proteomes" id="UP000031637">
    <property type="component" value="Chromosome"/>
</dbReference>
<dbReference type="EMBL" id="AP012547">
    <property type="protein sequence ID" value="BAO29212.1"/>
    <property type="molecule type" value="Genomic_DNA"/>
</dbReference>